<accession>W6PMD4</accession>
<protein>
    <submittedName>
        <fullName evidence="1">Uncharacterized protein</fullName>
    </submittedName>
</protein>
<dbReference type="Proteomes" id="UP000019380">
    <property type="component" value="Unassembled WGS sequence"/>
</dbReference>
<gene>
    <name evidence="1" type="ORF">BN890_27590</name>
</gene>
<reference evidence="1 2" key="1">
    <citation type="submission" date="2013-12" db="EMBL/GenBank/DDBJ databases">
        <title>Improved hybrid genome assemblies of Bacteroides xylanisolvens SD CC 1b and Bacteroides xylanisolvens SD CC 2a using Illumina and 454 Sequencing.</title>
        <authorList>
            <person name="Ramaraj T."/>
            <person name="Sundararajan A."/>
            <person name="Mudge J."/>
            <person name="Schilkey F.D."/>
            <person name="Delvecchio V."/>
            <person name="Donlon M."/>
            <person name="Ziemer C."/>
        </authorList>
    </citation>
    <scope>NUCLEOTIDE SEQUENCE [LARGE SCALE GENOMIC DNA]</scope>
</reference>
<name>W6PMD4_9BACE</name>
<dbReference type="AlphaFoldDB" id="W6PMD4"/>
<evidence type="ECO:0000313" key="2">
    <source>
        <dbReference type="Proteomes" id="UP000019380"/>
    </source>
</evidence>
<dbReference type="EMBL" id="CBXG010000032">
    <property type="protein sequence ID" value="CDM05170.1"/>
    <property type="molecule type" value="Genomic_DNA"/>
</dbReference>
<comment type="caution">
    <text evidence="1">The sequence shown here is derived from an EMBL/GenBank/DDBJ whole genome shotgun (WGS) entry which is preliminary data.</text>
</comment>
<evidence type="ECO:0000313" key="1">
    <source>
        <dbReference type="EMBL" id="CDM05170.1"/>
    </source>
</evidence>
<organism evidence="1 2">
    <name type="scientific">Bacteroides xylanisolvens SD CC 1b</name>
    <dbReference type="NCBI Taxonomy" id="702447"/>
    <lineage>
        <taxon>Bacteria</taxon>
        <taxon>Pseudomonadati</taxon>
        <taxon>Bacteroidota</taxon>
        <taxon>Bacteroidia</taxon>
        <taxon>Bacteroidales</taxon>
        <taxon>Bacteroidaceae</taxon>
        <taxon>Bacteroides</taxon>
    </lineage>
</organism>
<proteinExistence type="predicted"/>
<sequence>MRTPDVDNRFLKNMFQKCLLAHSVLVKFIHIDECEPI</sequence>